<reference evidence="2 3" key="2">
    <citation type="journal article" date="2012" name="Proc. Natl. Acad. Sci. U.S.A.">
        <title>Antigenic diversity is generated by distinct evolutionary mechanisms in African trypanosome species.</title>
        <authorList>
            <person name="Jackson A.P."/>
            <person name="Berry A."/>
            <person name="Aslett M."/>
            <person name="Allison H.C."/>
            <person name="Burton P."/>
            <person name="Vavrova-Anderson J."/>
            <person name="Brown R."/>
            <person name="Browne H."/>
            <person name="Corton N."/>
            <person name="Hauser H."/>
            <person name="Gamble J."/>
            <person name="Gilderthorp R."/>
            <person name="Marcello L."/>
            <person name="McQuillan J."/>
            <person name="Otto T.D."/>
            <person name="Quail M.A."/>
            <person name="Sanders M.J."/>
            <person name="van Tonder A."/>
            <person name="Ginger M.L."/>
            <person name="Field M.C."/>
            <person name="Barry J.D."/>
            <person name="Hertz-Fowler C."/>
            <person name="Berriman M."/>
        </authorList>
    </citation>
    <scope>NUCLEOTIDE SEQUENCE [LARGE SCALE GENOMIC DNA]</scope>
    <source>
        <strain evidence="2 3">IL3000</strain>
    </source>
</reference>
<dbReference type="Proteomes" id="UP000000702">
    <property type="component" value="Unassembled WGS sequence"/>
</dbReference>
<organism evidence="2 3">
    <name type="scientific">Trypanosoma congolense (strain IL3000)</name>
    <dbReference type="NCBI Taxonomy" id="1068625"/>
    <lineage>
        <taxon>Eukaryota</taxon>
        <taxon>Discoba</taxon>
        <taxon>Euglenozoa</taxon>
        <taxon>Kinetoplastea</taxon>
        <taxon>Metakinetoplastina</taxon>
        <taxon>Trypanosomatida</taxon>
        <taxon>Trypanosomatidae</taxon>
        <taxon>Trypanosoma</taxon>
        <taxon>Nannomonas</taxon>
    </lineage>
</organism>
<evidence type="ECO:0000313" key="3">
    <source>
        <dbReference type="Proteomes" id="UP000000702"/>
    </source>
</evidence>
<dbReference type="EMBL" id="CAEQ01002094">
    <property type="protein sequence ID" value="CCD15894.1"/>
    <property type="molecule type" value="Genomic_DNA"/>
</dbReference>
<name>F9WF26_TRYCI</name>
<proteinExistence type="predicted"/>
<protein>
    <submittedName>
        <fullName evidence="2">Uncharacterized protein</fullName>
    </submittedName>
</protein>
<evidence type="ECO:0000256" key="1">
    <source>
        <dbReference type="SAM" id="MobiDB-lite"/>
    </source>
</evidence>
<sequence>MNPSHTTRGKEGSKRENKKKHQHMTRDVITVITNSCIVATRNIVQKKQTIKASNESRKETRSSQIWHTFPRFSKSAAINPYRIPPVKNKCTATNLSTTAAPLRDASRVRGKEREERKEKKKKVGWYGSTAAAEGPFGTPHLHKN</sequence>
<dbReference type="AlphaFoldDB" id="F9WF26"/>
<comment type="caution">
    <text evidence="2">The sequence shown here is derived from an EMBL/GenBank/DDBJ whole genome shotgun (WGS) entry which is preliminary data.</text>
</comment>
<feature type="compositionally biased region" description="Basic and acidic residues" evidence="1">
    <location>
        <begin position="104"/>
        <end position="117"/>
    </location>
</feature>
<reference evidence="3" key="1">
    <citation type="submission" date="2011-07" db="EMBL/GenBank/DDBJ databases">
        <title>Divergent evolution of antigenic variation in African trypanosomes.</title>
        <authorList>
            <person name="Jackson A.P."/>
            <person name="Berry A."/>
            <person name="Allison H.C."/>
            <person name="Burton P."/>
            <person name="Anderson J."/>
            <person name="Aslett M."/>
            <person name="Brown R."/>
            <person name="Corton N."/>
            <person name="Harris D."/>
            <person name="Hauser H."/>
            <person name="Gamble J."/>
            <person name="Gilderthorp R."/>
            <person name="McQuillan J."/>
            <person name="Quail M.A."/>
            <person name="Sanders M."/>
            <person name="Van Tonder A."/>
            <person name="Ginger M.L."/>
            <person name="Donelson J.E."/>
            <person name="Field M.C."/>
            <person name="Barry J.D."/>
            <person name="Berriman M."/>
            <person name="Hertz-Fowler C."/>
        </authorList>
    </citation>
    <scope>NUCLEOTIDE SEQUENCE [LARGE SCALE GENOMIC DNA]</scope>
    <source>
        <strain evidence="3">IL3000</strain>
    </source>
</reference>
<keyword evidence="3" id="KW-1185">Reference proteome</keyword>
<feature type="region of interest" description="Disordered" evidence="1">
    <location>
        <begin position="1"/>
        <end position="25"/>
    </location>
</feature>
<gene>
    <name evidence="2" type="ORF">TCIL3000_0_08880</name>
</gene>
<feature type="region of interest" description="Disordered" evidence="1">
    <location>
        <begin position="92"/>
        <end position="144"/>
    </location>
</feature>
<accession>F9WF26</accession>
<evidence type="ECO:0000313" key="2">
    <source>
        <dbReference type="EMBL" id="CCD15894.1"/>
    </source>
</evidence>